<reference evidence="3" key="1">
    <citation type="submission" date="2021-02" db="EMBL/GenBank/DDBJ databases">
        <authorList>
            <person name="Palmer J.M."/>
        </authorList>
    </citation>
    <scope>NUCLEOTIDE SEQUENCE</scope>
    <source>
        <strain evidence="3">SCRP23</strain>
    </source>
</reference>
<dbReference type="Proteomes" id="UP000693981">
    <property type="component" value="Unassembled WGS sequence"/>
</dbReference>
<feature type="transmembrane region" description="Helical" evidence="1">
    <location>
        <begin position="115"/>
        <end position="138"/>
    </location>
</feature>
<feature type="chain" id="PRO_5035884486" evidence="2">
    <location>
        <begin position="22"/>
        <end position="159"/>
    </location>
</feature>
<feature type="transmembrane region" description="Helical" evidence="1">
    <location>
        <begin position="37"/>
        <end position="56"/>
    </location>
</feature>
<proteinExistence type="predicted"/>
<keyword evidence="4" id="KW-1185">Reference proteome</keyword>
<evidence type="ECO:0000256" key="1">
    <source>
        <dbReference type="SAM" id="Phobius"/>
    </source>
</evidence>
<protein>
    <submittedName>
        <fullName evidence="3">Uncharacterized protein</fullName>
    </submittedName>
</protein>
<keyword evidence="1" id="KW-0472">Membrane</keyword>
<feature type="transmembrane region" description="Helical" evidence="1">
    <location>
        <begin position="87"/>
        <end position="109"/>
    </location>
</feature>
<evidence type="ECO:0000313" key="4">
    <source>
        <dbReference type="Proteomes" id="UP000693981"/>
    </source>
</evidence>
<dbReference type="AlphaFoldDB" id="A0A8T1WRK5"/>
<sequence>MKSLAAVVIIYAVVAVNKALCRPSDAPKCRAYLLSEYALQSMLMLGVIVALNYTIAQLNLETNYERWNSFETPLTYMKLDQFQRFRFIFLGYLLMPTFLLIINLVVITPPGSWRYAWVNTLLGEATTLIVVASIGLIARPIDSNMYSRVSNNCSCMQRT</sequence>
<evidence type="ECO:0000313" key="3">
    <source>
        <dbReference type="EMBL" id="KAG7396076.1"/>
    </source>
</evidence>
<feature type="signal peptide" evidence="2">
    <location>
        <begin position="1"/>
        <end position="21"/>
    </location>
</feature>
<dbReference type="EMBL" id="JAGDFL010000173">
    <property type="protein sequence ID" value="KAG7396076.1"/>
    <property type="molecule type" value="Genomic_DNA"/>
</dbReference>
<gene>
    <name evidence="3" type="ORF">PHYBOEH_002822</name>
</gene>
<name>A0A8T1WRK5_9STRA</name>
<comment type="caution">
    <text evidence="3">The sequence shown here is derived from an EMBL/GenBank/DDBJ whole genome shotgun (WGS) entry which is preliminary data.</text>
</comment>
<evidence type="ECO:0000256" key="2">
    <source>
        <dbReference type="SAM" id="SignalP"/>
    </source>
</evidence>
<accession>A0A8T1WRK5</accession>
<keyword evidence="1" id="KW-1133">Transmembrane helix</keyword>
<keyword evidence="1" id="KW-0812">Transmembrane</keyword>
<organism evidence="3 4">
    <name type="scientific">Phytophthora boehmeriae</name>
    <dbReference type="NCBI Taxonomy" id="109152"/>
    <lineage>
        <taxon>Eukaryota</taxon>
        <taxon>Sar</taxon>
        <taxon>Stramenopiles</taxon>
        <taxon>Oomycota</taxon>
        <taxon>Peronosporomycetes</taxon>
        <taxon>Peronosporales</taxon>
        <taxon>Peronosporaceae</taxon>
        <taxon>Phytophthora</taxon>
    </lineage>
</organism>
<dbReference type="OrthoDB" id="59319at2759"/>
<keyword evidence="2" id="KW-0732">Signal</keyword>